<dbReference type="PANTHER" id="PTHR45638">
    <property type="entry name" value="CYCLIC NUCLEOTIDE-GATED CATION CHANNEL SUBUNIT A"/>
    <property type="match status" value="1"/>
</dbReference>
<evidence type="ECO:0000256" key="5">
    <source>
        <dbReference type="ARBA" id="ARBA00023065"/>
    </source>
</evidence>
<keyword evidence="4" id="KW-1133">Transmembrane helix</keyword>
<dbReference type="Gene3D" id="1.10.287.630">
    <property type="entry name" value="Helix hairpin bin"/>
    <property type="match status" value="1"/>
</dbReference>
<name>A0A183LT13_9TREM</name>
<protein>
    <submittedName>
        <fullName evidence="9">Uncharacterized protein</fullName>
    </submittedName>
</protein>
<keyword evidence="2" id="KW-0813">Transport</keyword>
<dbReference type="AlphaFoldDB" id="A0A183LT13"/>
<keyword evidence="3" id="KW-0812">Transmembrane</keyword>
<keyword evidence="5" id="KW-0406">Ion transport</keyword>
<evidence type="ECO:0000256" key="2">
    <source>
        <dbReference type="ARBA" id="ARBA00022448"/>
    </source>
</evidence>
<dbReference type="InterPro" id="IPR018490">
    <property type="entry name" value="cNMP-bd_dom_sf"/>
</dbReference>
<evidence type="ECO:0000256" key="7">
    <source>
        <dbReference type="ARBA" id="ARBA00023286"/>
    </source>
</evidence>
<dbReference type="SUPFAM" id="SSF51206">
    <property type="entry name" value="cAMP-binding domain-like"/>
    <property type="match status" value="1"/>
</dbReference>
<dbReference type="EMBL" id="UZAI01002693">
    <property type="protein sequence ID" value="VDO73869.1"/>
    <property type="molecule type" value="Genomic_DNA"/>
</dbReference>
<dbReference type="STRING" id="48269.A0A183LT13"/>
<keyword evidence="6" id="KW-0472">Membrane</keyword>
<keyword evidence="10" id="KW-1185">Reference proteome</keyword>
<evidence type="ECO:0000256" key="3">
    <source>
        <dbReference type="ARBA" id="ARBA00022692"/>
    </source>
</evidence>
<proteinExistence type="predicted"/>
<evidence type="ECO:0000256" key="6">
    <source>
        <dbReference type="ARBA" id="ARBA00023136"/>
    </source>
</evidence>
<organism evidence="9 10">
    <name type="scientific">Schistosoma margrebowiei</name>
    <dbReference type="NCBI Taxonomy" id="48269"/>
    <lineage>
        <taxon>Eukaryota</taxon>
        <taxon>Metazoa</taxon>
        <taxon>Spiralia</taxon>
        <taxon>Lophotrochozoa</taxon>
        <taxon>Platyhelminthes</taxon>
        <taxon>Trematoda</taxon>
        <taxon>Digenea</taxon>
        <taxon>Strigeidida</taxon>
        <taxon>Schistosomatoidea</taxon>
        <taxon>Schistosomatidae</taxon>
        <taxon>Schistosoma</taxon>
    </lineage>
</organism>
<evidence type="ECO:0000256" key="4">
    <source>
        <dbReference type="ARBA" id="ARBA00022989"/>
    </source>
</evidence>
<evidence type="ECO:0000313" key="9">
    <source>
        <dbReference type="EMBL" id="VDO73869.1"/>
    </source>
</evidence>
<sequence>MGLIHGGQVGNIITTRNAHRTEFEKILDNAKSYMRENSVNKDLQNRILRWYDYAWSKGSGRGGQDINSLGMLPDKLKTELALNVNLETLKKVIYFMELIRFHFFPFHYFIIILNGIQ</sequence>
<dbReference type="InterPro" id="IPR050866">
    <property type="entry name" value="CNG_cation_channel"/>
</dbReference>
<accession>A0A183LT13</accession>
<keyword evidence="7" id="KW-1071">Ligand-gated ion channel</keyword>
<dbReference type="GO" id="GO:0044877">
    <property type="term" value="F:protein-containing complex binding"/>
    <property type="evidence" value="ECO:0007669"/>
    <property type="project" value="TreeGrafter"/>
</dbReference>
<dbReference type="FunFam" id="1.10.287.630:FF:000001">
    <property type="entry name" value="Cyclic nucleotide-gated channel alpha 3"/>
    <property type="match status" value="1"/>
</dbReference>
<dbReference type="Proteomes" id="UP000277204">
    <property type="component" value="Unassembled WGS sequence"/>
</dbReference>
<evidence type="ECO:0000256" key="8">
    <source>
        <dbReference type="ARBA" id="ARBA00023303"/>
    </source>
</evidence>
<keyword evidence="8" id="KW-0407">Ion channel</keyword>
<comment type="subcellular location">
    <subcellularLocation>
        <location evidence="1">Membrane</location>
        <topology evidence="1">Multi-pass membrane protein</topology>
    </subcellularLocation>
</comment>
<dbReference type="GO" id="GO:0016020">
    <property type="term" value="C:membrane"/>
    <property type="evidence" value="ECO:0007669"/>
    <property type="project" value="UniProtKB-SubCell"/>
</dbReference>
<dbReference type="GO" id="GO:0005221">
    <property type="term" value="F:intracellularly cyclic nucleotide-activated monoatomic cation channel activity"/>
    <property type="evidence" value="ECO:0007669"/>
    <property type="project" value="InterPro"/>
</dbReference>
<gene>
    <name evidence="9" type="ORF">SMRZ_LOCUS6938</name>
</gene>
<evidence type="ECO:0000313" key="10">
    <source>
        <dbReference type="Proteomes" id="UP000277204"/>
    </source>
</evidence>
<evidence type="ECO:0000256" key="1">
    <source>
        <dbReference type="ARBA" id="ARBA00004141"/>
    </source>
</evidence>
<dbReference type="PANTHER" id="PTHR45638:SF7">
    <property type="entry name" value="CYCLIC NUCLEOTIDE-GATED ION CHANNEL-LIKE, ISOFORM E"/>
    <property type="match status" value="1"/>
</dbReference>
<reference evidence="9 10" key="1">
    <citation type="submission" date="2018-11" db="EMBL/GenBank/DDBJ databases">
        <authorList>
            <consortium name="Pathogen Informatics"/>
        </authorList>
    </citation>
    <scope>NUCLEOTIDE SEQUENCE [LARGE SCALE GENOMIC DNA]</scope>
    <source>
        <strain evidence="9 10">Zambia</strain>
    </source>
</reference>